<comment type="caution">
    <text evidence="1">The sequence shown here is derived from an EMBL/GenBank/DDBJ whole genome shotgun (WGS) entry which is preliminary data.</text>
</comment>
<dbReference type="AlphaFoldDB" id="A0AA87ZMP2"/>
<evidence type="ECO:0000313" key="1">
    <source>
        <dbReference type="EMBL" id="GMN36110.1"/>
    </source>
</evidence>
<dbReference type="PANTHER" id="PTHR35485">
    <property type="entry name" value="OS01G0888900 PROTEIN"/>
    <property type="match status" value="1"/>
</dbReference>
<dbReference type="EMBL" id="BTGU01000006">
    <property type="protein sequence ID" value="GMN36110.1"/>
    <property type="molecule type" value="Genomic_DNA"/>
</dbReference>
<keyword evidence="2" id="KW-1185">Reference proteome</keyword>
<dbReference type="PANTHER" id="PTHR35485:SF4">
    <property type="entry name" value="EXPRESSED PROTEIN"/>
    <property type="match status" value="1"/>
</dbReference>
<sequence>MEGLLPMVYKAIKRNRTRQKYECLSSGAAQSHTSISEEYYVEPGPTYMMNMNMNMNMNLNSNANTNMLTRSTSSYSTQSMPQTQKTKDHRRHKSLGEYAFGMSTPEIHNTTGHDDDDFGNKKAKLVRFRSHRFRMFSCVGGC</sequence>
<name>A0AA87ZMP2_FICCA</name>
<accession>A0AA87ZMP2</accession>
<protein>
    <submittedName>
        <fullName evidence="1">Uncharacterized protein</fullName>
    </submittedName>
</protein>
<reference evidence="1" key="1">
    <citation type="submission" date="2023-07" db="EMBL/GenBank/DDBJ databases">
        <title>draft genome sequence of fig (Ficus carica).</title>
        <authorList>
            <person name="Takahashi T."/>
            <person name="Nishimura K."/>
        </authorList>
    </citation>
    <scope>NUCLEOTIDE SEQUENCE</scope>
</reference>
<evidence type="ECO:0000313" key="2">
    <source>
        <dbReference type="Proteomes" id="UP001187192"/>
    </source>
</evidence>
<organism evidence="1 2">
    <name type="scientific">Ficus carica</name>
    <name type="common">Common fig</name>
    <dbReference type="NCBI Taxonomy" id="3494"/>
    <lineage>
        <taxon>Eukaryota</taxon>
        <taxon>Viridiplantae</taxon>
        <taxon>Streptophyta</taxon>
        <taxon>Embryophyta</taxon>
        <taxon>Tracheophyta</taxon>
        <taxon>Spermatophyta</taxon>
        <taxon>Magnoliopsida</taxon>
        <taxon>eudicotyledons</taxon>
        <taxon>Gunneridae</taxon>
        <taxon>Pentapetalae</taxon>
        <taxon>rosids</taxon>
        <taxon>fabids</taxon>
        <taxon>Rosales</taxon>
        <taxon>Moraceae</taxon>
        <taxon>Ficeae</taxon>
        <taxon>Ficus</taxon>
    </lineage>
</organism>
<gene>
    <name evidence="1" type="ORF">TIFTF001_005756</name>
</gene>
<dbReference type="Gramene" id="FCD_00006612-RA">
    <property type="protein sequence ID" value="FCD_00006612-RA:cds"/>
    <property type="gene ID" value="FCD_00006612"/>
</dbReference>
<dbReference type="Proteomes" id="UP001187192">
    <property type="component" value="Unassembled WGS sequence"/>
</dbReference>
<proteinExistence type="predicted"/>